<dbReference type="Pfam" id="PF02368">
    <property type="entry name" value="Big_2"/>
    <property type="match status" value="1"/>
</dbReference>
<dbReference type="SUPFAM" id="SSF49373">
    <property type="entry name" value="Invasin/intimin cell-adhesion fragments"/>
    <property type="match status" value="1"/>
</dbReference>
<dbReference type="Pfam" id="PF00082">
    <property type="entry name" value="Peptidase_S8"/>
    <property type="match status" value="1"/>
</dbReference>
<dbReference type="PANTHER" id="PTHR43806:SF67">
    <property type="entry name" value="EGF-LIKE DOMAIN-CONTAINING PROTEIN"/>
    <property type="match status" value="1"/>
</dbReference>
<dbReference type="InterPro" id="IPR000209">
    <property type="entry name" value="Peptidase_S8/S53_dom"/>
</dbReference>
<dbReference type="InterPro" id="IPR023828">
    <property type="entry name" value="Peptidase_S8_Ser-AS"/>
</dbReference>
<dbReference type="SUPFAM" id="SSF52743">
    <property type="entry name" value="Subtilisin-like"/>
    <property type="match status" value="1"/>
</dbReference>
<dbReference type="STRING" id="551996.SAMN05192573_12211"/>
<dbReference type="PROSITE" id="PS00138">
    <property type="entry name" value="SUBTILASE_SER"/>
    <property type="match status" value="1"/>
</dbReference>
<gene>
    <name evidence="7" type="ORF">SAMN05192573_12211</name>
</gene>
<name>A0A1G8L1U2_9SPHI</name>
<evidence type="ECO:0000256" key="4">
    <source>
        <dbReference type="ARBA" id="ARBA00022825"/>
    </source>
</evidence>
<dbReference type="Gene3D" id="3.40.50.200">
    <property type="entry name" value="Peptidase S8/S53 domain"/>
    <property type="match status" value="1"/>
</dbReference>
<feature type="active site" description="Charge relay system" evidence="5">
    <location>
        <position position="284"/>
    </location>
</feature>
<dbReference type="GO" id="GO:0006508">
    <property type="term" value="P:proteolysis"/>
    <property type="evidence" value="ECO:0007669"/>
    <property type="project" value="UniProtKB-KW"/>
</dbReference>
<dbReference type="GO" id="GO:0004252">
    <property type="term" value="F:serine-type endopeptidase activity"/>
    <property type="evidence" value="ECO:0007669"/>
    <property type="project" value="UniProtKB-UniRule"/>
</dbReference>
<dbReference type="Proteomes" id="UP000199705">
    <property type="component" value="Unassembled WGS sequence"/>
</dbReference>
<organism evidence="7 8">
    <name type="scientific">Mucilaginibacter gossypii</name>
    <dbReference type="NCBI Taxonomy" id="551996"/>
    <lineage>
        <taxon>Bacteria</taxon>
        <taxon>Pseudomonadati</taxon>
        <taxon>Bacteroidota</taxon>
        <taxon>Sphingobacteriia</taxon>
        <taxon>Sphingobacteriales</taxon>
        <taxon>Sphingobacteriaceae</taxon>
        <taxon>Mucilaginibacter</taxon>
    </lineage>
</organism>
<evidence type="ECO:0000256" key="3">
    <source>
        <dbReference type="ARBA" id="ARBA00022801"/>
    </source>
</evidence>
<evidence type="ECO:0000313" key="7">
    <source>
        <dbReference type="EMBL" id="SDI49557.1"/>
    </source>
</evidence>
<dbReference type="RefSeq" id="WP_143020890.1">
    <property type="nucleotide sequence ID" value="NZ_FNCG01000022.1"/>
</dbReference>
<proteinExistence type="inferred from homology"/>
<protein>
    <submittedName>
        <fullName evidence="7">Serine protease, subtilisin family</fullName>
    </submittedName>
</protein>
<keyword evidence="3 5" id="KW-0378">Hydrolase</keyword>
<dbReference type="InterPro" id="IPR036852">
    <property type="entry name" value="Peptidase_S8/S53_dom_sf"/>
</dbReference>
<dbReference type="AlphaFoldDB" id="A0A1G8L1U2"/>
<evidence type="ECO:0000256" key="1">
    <source>
        <dbReference type="ARBA" id="ARBA00011073"/>
    </source>
</evidence>
<dbReference type="PROSITE" id="PS51257">
    <property type="entry name" value="PROKAR_LIPOPROTEIN"/>
    <property type="match status" value="1"/>
</dbReference>
<feature type="active site" description="Charge relay system" evidence="5">
    <location>
        <position position="320"/>
    </location>
</feature>
<dbReference type="Gene3D" id="2.60.40.1080">
    <property type="match status" value="1"/>
</dbReference>
<sequence length="559" mass="60582">MTKISLSLLMTAKLRTLPLYLLLICFFATGCKKTDSPPKPTTTIAINPSSLNVVKNPIYSYRLEATVSNGSGSEQITWSSENTRIATVTANGLVSCLAAGQTNIVATLTDGKTFAKCKVTITDENDYKYRLILKDKGTSAYSINKPSEFLSARAIERRRKRNIPIDGTDLPISPDYIKAIKQVGGVIVAQSKWLNTVSVNTSDQFLVDKYKALPFVKDVILVWEGPRLSTPPAKYNDIPQPGSNQTANTPLDYGAATANISTSNGQVLHNKGFKGAGIDIAVIDAGFINLKTNPAFNNISIKGAKSFVYESPDPYAIDNHGVWVTSCMAVNKPGTYVGTAPEANYWLFHTEDASTEYPIEEDYWVNAIEYADSVGVDIVNSSLTYTNGYYLTEARYKFEDMDGKTAMATRAANVAFNKGIFIVCCAGNEQQWVGTPADSPDVLTVGAVNYTGIIVPISSFGITVDGRVKPDIVAVGIGAGVINPMGVSEERMGTSYSSPIMCGLAACLWQAYPKLTNRDLLVVLRKSANKYNNPVMPYGYGLADMQKAMDFAKTISDAK</sequence>
<comment type="similarity">
    <text evidence="1 5">Belongs to the peptidase S8 family.</text>
</comment>
<feature type="active site" description="Charge relay system" evidence="5">
    <location>
        <position position="495"/>
    </location>
</feature>
<keyword evidence="4 5" id="KW-0720">Serine protease</keyword>
<feature type="domain" description="BIG2" evidence="6">
    <location>
        <begin position="40"/>
        <end position="118"/>
    </location>
</feature>
<keyword evidence="8" id="KW-1185">Reference proteome</keyword>
<reference evidence="8" key="1">
    <citation type="submission" date="2016-10" db="EMBL/GenBank/DDBJ databases">
        <authorList>
            <person name="Varghese N."/>
            <person name="Submissions S."/>
        </authorList>
    </citation>
    <scope>NUCLEOTIDE SEQUENCE [LARGE SCALE GENOMIC DNA]</scope>
    <source>
        <strain evidence="8">Gh-67</strain>
    </source>
</reference>
<dbReference type="PANTHER" id="PTHR43806">
    <property type="entry name" value="PEPTIDASE S8"/>
    <property type="match status" value="1"/>
</dbReference>
<dbReference type="SMART" id="SM00635">
    <property type="entry name" value="BID_2"/>
    <property type="match status" value="1"/>
</dbReference>
<dbReference type="PROSITE" id="PS51892">
    <property type="entry name" value="SUBTILASE"/>
    <property type="match status" value="1"/>
</dbReference>
<keyword evidence="2 5" id="KW-0645">Protease</keyword>
<evidence type="ECO:0000256" key="2">
    <source>
        <dbReference type="ARBA" id="ARBA00022670"/>
    </source>
</evidence>
<evidence type="ECO:0000259" key="6">
    <source>
        <dbReference type="SMART" id="SM00635"/>
    </source>
</evidence>
<accession>A0A1G8L1U2</accession>
<evidence type="ECO:0000313" key="8">
    <source>
        <dbReference type="Proteomes" id="UP000199705"/>
    </source>
</evidence>
<evidence type="ECO:0000256" key="5">
    <source>
        <dbReference type="PROSITE-ProRule" id="PRU01240"/>
    </source>
</evidence>
<dbReference type="InterPro" id="IPR003343">
    <property type="entry name" value="Big_2"/>
</dbReference>
<dbReference type="EMBL" id="FNCG01000022">
    <property type="protein sequence ID" value="SDI49557.1"/>
    <property type="molecule type" value="Genomic_DNA"/>
</dbReference>
<dbReference type="InterPro" id="IPR050131">
    <property type="entry name" value="Peptidase_S8_subtilisin-like"/>
</dbReference>
<dbReference type="InterPro" id="IPR008964">
    <property type="entry name" value="Invasin/intimin_cell_adhesion"/>
</dbReference>